<dbReference type="PANTHER" id="PTHR43775">
    <property type="entry name" value="FATTY ACID SYNTHASE"/>
    <property type="match status" value="1"/>
</dbReference>
<dbReference type="InterPro" id="IPR057326">
    <property type="entry name" value="KR_dom"/>
</dbReference>
<evidence type="ECO:0000313" key="10">
    <source>
        <dbReference type="EMBL" id="MEK8127210.1"/>
    </source>
</evidence>
<dbReference type="CDD" id="cd08953">
    <property type="entry name" value="KR_2_SDR_x"/>
    <property type="match status" value="1"/>
</dbReference>
<dbReference type="Gene3D" id="1.10.1200.10">
    <property type="entry name" value="ACP-like"/>
    <property type="match status" value="1"/>
</dbReference>
<evidence type="ECO:0000256" key="5">
    <source>
        <dbReference type="ARBA" id="ARBA00022553"/>
    </source>
</evidence>
<reference evidence="10 11" key="1">
    <citation type="submission" date="2024-04" db="EMBL/GenBank/DDBJ databases">
        <title>draft genome sequnece of Paenibacillus filicis.</title>
        <authorList>
            <person name="Kim D.-U."/>
        </authorList>
    </citation>
    <scope>NUCLEOTIDE SEQUENCE [LARGE SCALE GENOMIC DNA]</scope>
    <source>
        <strain evidence="10 11">KACC14197</strain>
    </source>
</reference>
<comment type="cofactor">
    <cofactor evidence="1">
        <name>pantetheine 4'-phosphate</name>
        <dbReference type="ChEBI" id="CHEBI:47942"/>
    </cofactor>
</comment>
<dbReference type="InterPro" id="IPR036736">
    <property type="entry name" value="ACP-like_sf"/>
</dbReference>
<dbReference type="Pfam" id="PF00550">
    <property type="entry name" value="PP-binding"/>
    <property type="match status" value="1"/>
</dbReference>
<evidence type="ECO:0000256" key="6">
    <source>
        <dbReference type="ARBA" id="ARBA00022679"/>
    </source>
</evidence>
<evidence type="ECO:0000256" key="7">
    <source>
        <dbReference type="PROSITE-ProRule" id="PRU01363"/>
    </source>
</evidence>
<dbReference type="Proteomes" id="UP001469365">
    <property type="component" value="Unassembled WGS sequence"/>
</dbReference>
<dbReference type="PANTHER" id="PTHR43775:SF37">
    <property type="entry name" value="SI:DKEY-61P9.11"/>
    <property type="match status" value="1"/>
</dbReference>
<feature type="domain" description="Carrier" evidence="8">
    <location>
        <begin position="1089"/>
        <end position="1162"/>
    </location>
</feature>
<protein>
    <submittedName>
        <fullName evidence="10">SDR family NAD(P)-dependent oxidoreductase</fullName>
    </submittedName>
</protein>
<comment type="pathway">
    <text evidence="3">Antibiotic biosynthesis; bacillaene biosynthesis.</text>
</comment>
<dbReference type="SMART" id="SM00822">
    <property type="entry name" value="PKS_KR"/>
    <property type="match status" value="1"/>
</dbReference>
<sequence length="1162" mass="128023">MTIDMLQRNIWLNSGKLDESKAYWLRKLEGRFRLSRFPADRSLPAFSPVERGELVLDLSESVANRMLSVAGGSDSAVYVILLAGIQYLLSAYTDQRDAAIGMPAFRAQHQGSIVLNTAVPLWQAIDPGRSFKELLGASKQTVTEAVTHQNYPIELLAERFGLPVHAEGFPMLPVFVVYDEVHLTAYLSSVQADLVFRFGREGSRLSLTLSYPELMYSRQTAEQLAERLLAIYEQGLQQPNVPLEQLSIWTASEREDMSRRAKLDAGDIAGSAGRTGAARPFHPLMRRFVEKSAQRWILETEVSVEDCWELEEHRIQGHYLLPGTSFLDMAAFAARAYGEDATVELRDVRFHAPLLLGPETVRRLRTVIDIDSGVLRIRSESCRSQAGADADWTVHATCLATSRGDSRPPMADLLELRRNCSQRSVTIEQGGANPRTAGFGLRWQGIESYAYGHGESLISLELDERFHGDLATYTLHPALLELCTSSYVEDEHVYLPLSYKRVQVYAPLSGRLYSHLSRKPEGHEASGTVGYDIKILSAGGEVLVEIEDFTLKRVQDLTVIVKALNLDHNRLHRVVWVPWGEETVGWQARPVAGTVLLFGGAHTVELARLYRERGWQLIEVESGSRFEAKGTDHYTVGDSAEDYRKLAEVVSRNPLSHIVHHLTPPSASPSTTPEELEAAQNQGVWSVYHLVRALDAIKLRHTADLYIVTSRAYPVAEDDRPLPEQAALSGLGKVIGEEHLQLRTYGIDLDEAMSPEHLYDQLMRTERPSVTAYRNGQAYIEMLDVLELPAEEESSAYPIKPGGTYLITGGTGGLGIELARFLGREHPVQLALVSRKTVPDRSEWAAIVAEGTGKHVNLIRTIQHLEQHGSRVALFAADTADWMQMQGVVSEIRALFGPIDGVIHAAGVAGDGFLARREAHLFREVLQPKVTGTWVLDQVTAEEPLSFFVLFSSIATFGGAAGQADYTAGNSYLDAFAAYRRSRGKTALSVNWTSWKETGMAVDYGAAATFFQAIGTKDALDMLSSALQSGQSRVVIGELNAGHAAYDQLERLPIRFSEVVLQQLQLARSAVMAAASVGQPAVEAFRVKGASTSLESQVGQAVCTLLGIDEVHVEDDFFEIGGHSILAIKLIVELEKQGLPASGLDVYEDSTIQAMAAFLELG</sequence>
<dbReference type="InterPro" id="IPR006162">
    <property type="entry name" value="Ppantetheine_attach_site"/>
</dbReference>
<dbReference type="SUPFAM" id="SSF51735">
    <property type="entry name" value="NAD(P)-binding Rossmann-fold domains"/>
    <property type="match status" value="2"/>
</dbReference>
<dbReference type="PROSITE" id="PS00012">
    <property type="entry name" value="PHOSPHOPANTETHEINE"/>
    <property type="match status" value="1"/>
</dbReference>
<gene>
    <name evidence="10" type="ORF">WMW72_04715</name>
</gene>
<dbReference type="Gene3D" id="3.30.559.30">
    <property type="entry name" value="Nonribosomal peptide synthetase, condensation domain"/>
    <property type="match status" value="1"/>
</dbReference>
<dbReference type="InterPro" id="IPR036291">
    <property type="entry name" value="NAD(P)-bd_dom_sf"/>
</dbReference>
<feature type="region of interest" description="C-terminal hotdog fold" evidence="7">
    <location>
        <begin position="421"/>
        <end position="560"/>
    </location>
</feature>
<dbReference type="InterPro" id="IPR049490">
    <property type="entry name" value="C883_1060-like_KR_N"/>
</dbReference>
<dbReference type="InterPro" id="IPR049900">
    <property type="entry name" value="PKS_mFAS_DH"/>
</dbReference>
<dbReference type="InterPro" id="IPR049551">
    <property type="entry name" value="PKS_DH_C"/>
</dbReference>
<dbReference type="RefSeq" id="WP_341414266.1">
    <property type="nucleotide sequence ID" value="NZ_JBBPCC010000002.1"/>
</dbReference>
<keyword evidence="4" id="KW-0596">Phosphopantetheine</keyword>
<dbReference type="InterPro" id="IPR049552">
    <property type="entry name" value="PKS_DH_N"/>
</dbReference>
<dbReference type="InterPro" id="IPR013968">
    <property type="entry name" value="PKS_KR"/>
</dbReference>
<feature type="domain" description="PKS/mFAS DH" evidence="9">
    <location>
        <begin position="282"/>
        <end position="560"/>
    </location>
</feature>
<dbReference type="Pfam" id="PF08659">
    <property type="entry name" value="KR"/>
    <property type="match status" value="1"/>
</dbReference>
<dbReference type="Pfam" id="PF00668">
    <property type="entry name" value="Condensation"/>
    <property type="match status" value="1"/>
</dbReference>
<accession>A0ABU9DEC2</accession>
<comment type="caution">
    <text evidence="7">Lacks conserved residue(s) required for the propagation of feature annotation.</text>
</comment>
<keyword evidence="11" id="KW-1185">Reference proteome</keyword>
<evidence type="ECO:0000256" key="1">
    <source>
        <dbReference type="ARBA" id="ARBA00001957"/>
    </source>
</evidence>
<name>A0ABU9DEC2_9BACL</name>
<dbReference type="Gene3D" id="3.10.129.110">
    <property type="entry name" value="Polyketide synthase dehydratase"/>
    <property type="match status" value="1"/>
</dbReference>
<dbReference type="InterPro" id="IPR050091">
    <property type="entry name" value="PKS_NRPS_Biosynth_Enz"/>
</dbReference>
<dbReference type="Gene3D" id="3.40.50.720">
    <property type="entry name" value="NAD(P)-binding Rossmann-like Domain"/>
    <property type="match status" value="1"/>
</dbReference>
<dbReference type="EMBL" id="JBBPCC010000002">
    <property type="protein sequence ID" value="MEK8127210.1"/>
    <property type="molecule type" value="Genomic_DNA"/>
</dbReference>
<dbReference type="PROSITE" id="PS50075">
    <property type="entry name" value="CARRIER"/>
    <property type="match status" value="1"/>
</dbReference>
<evidence type="ECO:0000256" key="2">
    <source>
        <dbReference type="ARBA" id="ARBA00003299"/>
    </source>
</evidence>
<evidence type="ECO:0000256" key="3">
    <source>
        <dbReference type="ARBA" id="ARBA00004789"/>
    </source>
</evidence>
<dbReference type="InterPro" id="IPR009081">
    <property type="entry name" value="PP-bd_ACP"/>
</dbReference>
<evidence type="ECO:0000313" key="11">
    <source>
        <dbReference type="Proteomes" id="UP001469365"/>
    </source>
</evidence>
<dbReference type="Pfam" id="PF21394">
    <property type="entry name" value="Beta-ketacyl_N"/>
    <property type="match status" value="1"/>
</dbReference>
<evidence type="ECO:0000256" key="4">
    <source>
        <dbReference type="ARBA" id="ARBA00022450"/>
    </source>
</evidence>
<dbReference type="SUPFAM" id="SSF47336">
    <property type="entry name" value="ACP-like"/>
    <property type="match status" value="1"/>
</dbReference>
<keyword evidence="6" id="KW-0808">Transferase</keyword>
<dbReference type="PROSITE" id="PS52019">
    <property type="entry name" value="PKS_MFAS_DH"/>
    <property type="match status" value="1"/>
</dbReference>
<feature type="region of interest" description="N-terminal hotdog fold" evidence="7">
    <location>
        <begin position="282"/>
        <end position="407"/>
    </location>
</feature>
<dbReference type="InterPro" id="IPR020807">
    <property type="entry name" value="PKS_DH"/>
</dbReference>
<comment type="function">
    <text evidence="2">Involved in some intermediate steps for the synthesis of the antibiotic polyketide bacillaene which is involved in secondary metabolism.</text>
</comment>
<proteinExistence type="predicted"/>
<dbReference type="InterPro" id="IPR042104">
    <property type="entry name" value="PKS_dehydratase_sf"/>
</dbReference>
<dbReference type="Pfam" id="PF21089">
    <property type="entry name" value="PKS_DH_N"/>
    <property type="match status" value="1"/>
</dbReference>
<dbReference type="SUPFAM" id="SSF52777">
    <property type="entry name" value="CoA-dependent acyltransferases"/>
    <property type="match status" value="1"/>
</dbReference>
<dbReference type="SMART" id="SM00826">
    <property type="entry name" value="PKS_DH"/>
    <property type="match status" value="1"/>
</dbReference>
<evidence type="ECO:0000259" key="8">
    <source>
        <dbReference type="PROSITE" id="PS50075"/>
    </source>
</evidence>
<comment type="caution">
    <text evidence="10">The sequence shown here is derived from an EMBL/GenBank/DDBJ whole genome shotgun (WGS) entry which is preliminary data.</text>
</comment>
<dbReference type="Pfam" id="PF14765">
    <property type="entry name" value="PS-DH"/>
    <property type="match status" value="1"/>
</dbReference>
<dbReference type="InterPro" id="IPR001242">
    <property type="entry name" value="Condensation_dom"/>
</dbReference>
<keyword evidence="5" id="KW-0597">Phosphoprotein</keyword>
<organism evidence="10 11">
    <name type="scientific">Paenibacillus filicis</name>
    <dbReference type="NCBI Taxonomy" id="669464"/>
    <lineage>
        <taxon>Bacteria</taxon>
        <taxon>Bacillati</taxon>
        <taxon>Bacillota</taxon>
        <taxon>Bacilli</taxon>
        <taxon>Bacillales</taxon>
        <taxon>Paenibacillaceae</taxon>
        <taxon>Paenibacillus</taxon>
    </lineage>
</organism>
<evidence type="ECO:0000259" key="9">
    <source>
        <dbReference type="PROSITE" id="PS52019"/>
    </source>
</evidence>